<reference evidence="1" key="1">
    <citation type="submission" date="2021-02" db="EMBL/GenBank/DDBJ databases">
        <authorList>
            <person name="Nowell W R."/>
        </authorList>
    </citation>
    <scope>NUCLEOTIDE SEQUENCE</scope>
</reference>
<evidence type="ECO:0000313" key="2">
    <source>
        <dbReference type="Proteomes" id="UP000663844"/>
    </source>
</evidence>
<dbReference type="Proteomes" id="UP000663844">
    <property type="component" value="Unassembled WGS sequence"/>
</dbReference>
<proteinExistence type="predicted"/>
<name>A0A820K031_9BILA</name>
<sequence length="58" mass="6427">MTDSNEKMIPIETPSGKFNVWTKRIGNNSTIKVLLLHGGPGGTHELFKNFEKFLPAAN</sequence>
<gene>
    <name evidence="1" type="ORF">OXD698_LOCUS47952</name>
</gene>
<protein>
    <submittedName>
        <fullName evidence="1">Uncharacterized protein</fullName>
    </submittedName>
</protein>
<dbReference type="AlphaFoldDB" id="A0A820K031"/>
<accession>A0A820K031</accession>
<organism evidence="1 2">
    <name type="scientific">Adineta steineri</name>
    <dbReference type="NCBI Taxonomy" id="433720"/>
    <lineage>
        <taxon>Eukaryota</taxon>
        <taxon>Metazoa</taxon>
        <taxon>Spiralia</taxon>
        <taxon>Gnathifera</taxon>
        <taxon>Rotifera</taxon>
        <taxon>Eurotatoria</taxon>
        <taxon>Bdelloidea</taxon>
        <taxon>Adinetida</taxon>
        <taxon>Adinetidae</taxon>
        <taxon>Adineta</taxon>
    </lineage>
</organism>
<feature type="non-terminal residue" evidence="1">
    <location>
        <position position="58"/>
    </location>
</feature>
<evidence type="ECO:0000313" key="1">
    <source>
        <dbReference type="EMBL" id="CAF4335839.1"/>
    </source>
</evidence>
<comment type="caution">
    <text evidence="1">The sequence shown here is derived from an EMBL/GenBank/DDBJ whole genome shotgun (WGS) entry which is preliminary data.</text>
</comment>
<dbReference type="EMBL" id="CAJOAZ010019381">
    <property type="protein sequence ID" value="CAF4335839.1"/>
    <property type="molecule type" value="Genomic_DNA"/>
</dbReference>